<dbReference type="InterPro" id="IPR004710">
    <property type="entry name" value="Bilac:Na_transpt"/>
</dbReference>
<feature type="transmembrane region" description="Helical" evidence="5">
    <location>
        <begin position="69"/>
        <end position="88"/>
    </location>
</feature>
<feature type="transmembrane region" description="Helical" evidence="5">
    <location>
        <begin position="261"/>
        <end position="282"/>
    </location>
</feature>
<evidence type="ECO:0000256" key="1">
    <source>
        <dbReference type="ARBA" id="ARBA00004141"/>
    </source>
</evidence>
<gene>
    <name evidence="6" type="ORF">EV193_11916</name>
</gene>
<keyword evidence="4 5" id="KW-0472">Membrane</keyword>
<dbReference type="PANTHER" id="PTHR10361">
    <property type="entry name" value="SODIUM-BILE ACID COTRANSPORTER"/>
    <property type="match status" value="1"/>
</dbReference>
<evidence type="ECO:0000313" key="6">
    <source>
        <dbReference type="EMBL" id="RZS29613.1"/>
    </source>
</evidence>
<evidence type="ECO:0000256" key="4">
    <source>
        <dbReference type="ARBA" id="ARBA00023136"/>
    </source>
</evidence>
<dbReference type="InterPro" id="IPR002657">
    <property type="entry name" value="BilAc:Na_symport/Acr3"/>
</dbReference>
<sequence length="294" mass="30890">MQSTTMTTVVLPIALAIIMLGLGMSLTVADFKRVAKVPKAAFIALACQILVLPAIALLLVLMFDLKPELAVGVMLLAASPGGTTANIFSHLAGGDVALNVSLTAINSVLAVVTLPIVVNLAITGFLDADTSIGLQADKMLQVFAIVLVPVVIGMVVNRRAPSLTARLRKPVKIASIVFLALATGLAIFQERDNVGGYLKSVGTLTLLLAVLSLTIGYWIPRLARVTRKQAIASSFEIGIHNSVLAITIALSPALLNSTEMAIPAAVYGVVMFFPASALAYWISRRREPAEVVAP</sequence>
<reference evidence="6 7" key="1">
    <citation type="submission" date="2019-02" db="EMBL/GenBank/DDBJ databases">
        <title>Genomic Encyclopedia of Type Strains, Phase IV (KMG-IV): sequencing the most valuable type-strain genomes for metagenomic binning, comparative biology and taxonomic classification.</title>
        <authorList>
            <person name="Goeker M."/>
        </authorList>
    </citation>
    <scope>NUCLEOTIDE SEQUENCE [LARGE SCALE GENOMIC DNA]</scope>
    <source>
        <strain evidence="6 7">DSM 101727</strain>
    </source>
</reference>
<evidence type="ECO:0000256" key="3">
    <source>
        <dbReference type="ARBA" id="ARBA00022989"/>
    </source>
</evidence>
<keyword evidence="7" id="KW-1185">Reference proteome</keyword>
<protein>
    <submittedName>
        <fullName evidence="6">BASS family bile acid:Na+ symporter</fullName>
    </submittedName>
</protein>
<dbReference type="PANTHER" id="PTHR10361:SF24">
    <property type="entry name" value="P3 PROTEIN"/>
    <property type="match status" value="1"/>
</dbReference>
<dbReference type="Pfam" id="PF01758">
    <property type="entry name" value="SBF"/>
    <property type="match status" value="1"/>
</dbReference>
<evidence type="ECO:0000256" key="2">
    <source>
        <dbReference type="ARBA" id="ARBA00022692"/>
    </source>
</evidence>
<dbReference type="Gene3D" id="1.20.1530.20">
    <property type="match status" value="1"/>
</dbReference>
<evidence type="ECO:0000313" key="7">
    <source>
        <dbReference type="Proteomes" id="UP000294257"/>
    </source>
</evidence>
<feature type="transmembrane region" description="Helical" evidence="5">
    <location>
        <begin position="231"/>
        <end position="255"/>
    </location>
</feature>
<keyword evidence="3 5" id="KW-1133">Transmembrane helix</keyword>
<proteinExistence type="predicted"/>
<evidence type="ECO:0000256" key="5">
    <source>
        <dbReference type="SAM" id="Phobius"/>
    </source>
</evidence>
<feature type="transmembrane region" description="Helical" evidence="5">
    <location>
        <begin position="138"/>
        <end position="157"/>
    </location>
</feature>
<dbReference type="GO" id="GO:0016020">
    <property type="term" value="C:membrane"/>
    <property type="evidence" value="ECO:0007669"/>
    <property type="project" value="UniProtKB-SubCell"/>
</dbReference>
<comment type="subcellular location">
    <subcellularLocation>
        <location evidence="1">Membrane</location>
        <topology evidence="1">Multi-pass membrane protein</topology>
    </subcellularLocation>
</comment>
<organism evidence="6 7">
    <name type="scientific">Herbihabitans rhizosphaerae</name>
    <dbReference type="NCBI Taxonomy" id="1872711"/>
    <lineage>
        <taxon>Bacteria</taxon>
        <taxon>Bacillati</taxon>
        <taxon>Actinomycetota</taxon>
        <taxon>Actinomycetes</taxon>
        <taxon>Pseudonocardiales</taxon>
        <taxon>Pseudonocardiaceae</taxon>
        <taxon>Herbihabitans</taxon>
    </lineage>
</organism>
<name>A0A4Q7KBC4_9PSEU</name>
<feature type="transmembrane region" description="Helical" evidence="5">
    <location>
        <begin position="200"/>
        <end position="219"/>
    </location>
</feature>
<feature type="transmembrane region" description="Helical" evidence="5">
    <location>
        <begin position="169"/>
        <end position="188"/>
    </location>
</feature>
<keyword evidence="2 5" id="KW-0812">Transmembrane</keyword>
<accession>A0A4Q7KBC4</accession>
<feature type="transmembrane region" description="Helical" evidence="5">
    <location>
        <begin position="100"/>
        <end position="126"/>
    </location>
</feature>
<feature type="transmembrane region" description="Helical" evidence="5">
    <location>
        <begin position="6"/>
        <end position="29"/>
    </location>
</feature>
<dbReference type="Proteomes" id="UP000294257">
    <property type="component" value="Unassembled WGS sequence"/>
</dbReference>
<feature type="transmembrane region" description="Helical" evidence="5">
    <location>
        <begin position="41"/>
        <end position="63"/>
    </location>
</feature>
<dbReference type="EMBL" id="SGWQ01000019">
    <property type="protein sequence ID" value="RZS29613.1"/>
    <property type="molecule type" value="Genomic_DNA"/>
</dbReference>
<dbReference type="InterPro" id="IPR038770">
    <property type="entry name" value="Na+/solute_symporter_sf"/>
</dbReference>
<dbReference type="AlphaFoldDB" id="A0A4Q7KBC4"/>
<comment type="caution">
    <text evidence="6">The sequence shown here is derived from an EMBL/GenBank/DDBJ whole genome shotgun (WGS) entry which is preliminary data.</text>
</comment>
<dbReference type="OrthoDB" id="9806785at2"/>